<feature type="compositionally biased region" description="Basic and acidic residues" evidence="3">
    <location>
        <begin position="620"/>
        <end position="633"/>
    </location>
</feature>
<evidence type="ECO:0000259" key="5">
    <source>
        <dbReference type="PROSITE" id="PS50177"/>
    </source>
</evidence>
<dbReference type="Gene3D" id="3.30.70.330">
    <property type="match status" value="1"/>
</dbReference>
<dbReference type="InterPro" id="IPR035979">
    <property type="entry name" value="RBD_domain_sf"/>
</dbReference>
<dbReference type="InterPro" id="IPR002075">
    <property type="entry name" value="NTF2_dom"/>
</dbReference>
<evidence type="ECO:0000256" key="3">
    <source>
        <dbReference type="SAM" id="MobiDB-lite"/>
    </source>
</evidence>
<dbReference type="InterPro" id="IPR018222">
    <property type="entry name" value="Nuclear_transport_factor_2_euk"/>
</dbReference>
<dbReference type="InterPro" id="IPR039539">
    <property type="entry name" value="Ras_GTPase_bind_prot"/>
</dbReference>
<dbReference type="FunFam" id="3.30.70.330:FF:000589">
    <property type="entry name" value="RNA-binding protein-like"/>
    <property type="match status" value="1"/>
</dbReference>
<feature type="compositionally biased region" description="Acidic residues" evidence="3">
    <location>
        <begin position="505"/>
        <end position="518"/>
    </location>
</feature>
<dbReference type="FunFam" id="3.10.450.50:FF:000003">
    <property type="entry name" value="Nuclear transport factor 2 family protein"/>
    <property type="match status" value="1"/>
</dbReference>
<feature type="domain" description="RRM" evidence="4">
    <location>
        <begin position="131"/>
        <end position="208"/>
    </location>
</feature>
<gene>
    <name evidence="6" type="ORF">FSB_LOCUS38361</name>
</gene>
<evidence type="ECO:0000313" key="6">
    <source>
        <dbReference type="EMBL" id="SPD10479.1"/>
    </source>
</evidence>
<dbReference type="SMART" id="SM00360">
    <property type="entry name" value="RRM"/>
    <property type="match status" value="1"/>
</dbReference>
<dbReference type="PANTHER" id="PTHR10693:SF75">
    <property type="entry name" value="NUCLEAR TRANSPORT FACTOR 2"/>
    <property type="match status" value="1"/>
</dbReference>
<proteinExistence type="predicted"/>
<evidence type="ECO:0000256" key="2">
    <source>
        <dbReference type="PROSITE-ProRule" id="PRU00176"/>
    </source>
</evidence>
<dbReference type="InterPro" id="IPR012677">
    <property type="entry name" value="Nucleotide-bd_a/b_plait_sf"/>
</dbReference>
<dbReference type="Pfam" id="PF00076">
    <property type="entry name" value="RRM_1"/>
    <property type="match status" value="1"/>
</dbReference>
<accession>A0A2N9HFY6</accession>
<keyword evidence="1 2" id="KW-0694">RNA-binding</keyword>
<dbReference type="CDD" id="cd00590">
    <property type="entry name" value="RRM_SF"/>
    <property type="match status" value="1"/>
</dbReference>
<dbReference type="SUPFAM" id="SSF54427">
    <property type="entry name" value="NTF2-like"/>
    <property type="match status" value="3"/>
</dbReference>
<feature type="domain" description="NTF2" evidence="5">
    <location>
        <begin position="342"/>
        <end position="458"/>
    </location>
</feature>
<dbReference type="InterPro" id="IPR000504">
    <property type="entry name" value="RRM_dom"/>
</dbReference>
<dbReference type="AlphaFoldDB" id="A0A2N9HFY6"/>
<evidence type="ECO:0008006" key="7">
    <source>
        <dbReference type="Google" id="ProtNLM"/>
    </source>
</evidence>
<dbReference type="CDD" id="cd00780">
    <property type="entry name" value="NTF2"/>
    <property type="match status" value="2"/>
</dbReference>
<name>A0A2N9HFY6_FAGSY</name>
<dbReference type="EMBL" id="OIVN01003335">
    <property type="protein sequence ID" value="SPD10479.1"/>
    <property type="molecule type" value="Genomic_DNA"/>
</dbReference>
<dbReference type="GO" id="GO:1990904">
    <property type="term" value="C:ribonucleoprotein complex"/>
    <property type="evidence" value="ECO:0007669"/>
    <property type="project" value="TreeGrafter"/>
</dbReference>
<feature type="region of interest" description="Disordered" evidence="3">
    <location>
        <begin position="105"/>
        <end position="128"/>
    </location>
</feature>
<evidence type="ECO:0000256" key="1">
    <source>
        <dbReference type="ARBA" id="ARBA00022884"/>
    </source>
</evidence>
<dbReference type="PROSITE" id="PS50102">
    <property type="entry name" value="RRM"/>
    <property type="match status" value="1"/>
</dbReference>
<dbReference type="PROSITE" id="PS50177">
    <property type="entry name" value="NTF2_DOMAIN"/>
    <property type="match status" value="2"/>
</dbReference>
<dbReference type="SUPFAM" id="SSF54928">
    <property type="entry name" value="RNA-binding domain, RBD"/>
    <property type="match status" value="1"/>
</dbReference>
<feature type="region of interest" description="Disordered" evidence="3">
    <location>
        <begin position="609"/>
        <end position="633"/>
    </location>
</feature>
<feature type="domain" description="NTF2" evidence="5">
    <location>
        <begin position="24"/>
        <end position="311"/>
    </location>
</feature>
<dbReference type="Gene3D" id="3.10.450.50">
    <property type="match status" value="3"/>
</dbReference>
<feature type="region of interest" description="Disordered" evidence="3">
    <location>
        <begin position="481"/>
        <end position="570"/>
    </location>
</feature>
<dbReference type="PANTHER" id="PTHR10693">
    <property type="entry name" value="RAS GTPASE-ACTIVATING PROTEIN-BINDING PROTEIN"/>
    <property type="match status" value="1"/>
</dbReference>
<feature type="compositionally biased region" description="Basic and acidic residues" evidence="3">
    <location>
        <begin position="117"/>
        <end position="128"/>
    </location>
</feature>
<evidence type="ECO:0000259" key="4">
    <source>
        <dbReference type="PROSITE" id="PS50102"/>
    </source>
</evidence>
<dbReference type="GO" id="GO:0003729">
    <property type="term" value="F:mRNA binding"/>
    <property type="evidence" value="ECO:0007669"/>
    <property type="project" value="TreeGrafter"/>
</dbReference>
<reference evidence="6" key="1">
    <citation type="submission" date="2018-02" db="EMBL/GenBank/DDBJ databases">
        <authorList>
            <person name="Cohen D.B."/>
            <person name="Kent A.D."/>
        </authorList>
    </citation>
    <scope>NUCLEOTIDE SEQUENCE</scope>
</reference>
<protein>
    <recommendedName>
        <fullName evidence="7">NTF2 domain-containing protein</fullName>
    </recommendedName>
</protein>
<sequence length="633" mass="69530">MGRKKMRKQEEVPAQAAPPSAQFVGNAFVEQYYHILHQSPGLVHRFYQDSSLLSRPDANGNMATVTTMQLKVMKTVSHSVHVPTRNLRVAPANTDQWSLVSVKPAPAPEASAPNSDHAPESSNVHEEAEGHSIYIRNLPYNATTTQVEEEFKKFGTIKRGGIQVRSNKQQGFTFGFVEFETISSMHSALEASPITIGDREAVIEEKRTTTRVSSSGRGRYSSGRGGLTHSHLMEIPYSVDAINEKILSFNYEDYTAEIKTVDAQDSHEKGVIVLVTGCLTGSDNLRRKFTQTFFLAPQDKGYFVLNDVFRYVEENELLQTNSVSVNGINKNVATASQSAQIVGNAFVEQYYQILHLSPGLMNRYYQDSSLLSRPDANGNMETVTTMQDINEKILSFNYKDYKAEIKTADAQDSHEKGVIVLVTGCLTGKDNLRRIFTQTFFLAPQDKGYFVLNDVFRYVEENELLQTNSVTVNGINENVATASSMPEPEPAPAPEQPAVDPATSLEEEDLNDDAEVCDPSDNGEGSVVEDKVIEPPTHSTQNEIPPVADSTDVDSAPAAEEDAPKQSDASILKVMKSTVSHSVHVPPRNVRVAPANTDQWSCVSAKPALAPEASASNSDHAPESSNVHEEGNF</sequence>
<dbReference type="Pfam" id="PF02136">
    <property type="entry name" value="NTF2"/>
    <property type="match status" value="3"/>
</dbReference>
<organism evidence="6">
    <name type="scientific">Fagus sylvatica</name>
    <name type="common">Beechnut</name>
    <dbReference type="NCBI Taxonomy" id="28930"/>
    <lineage>
        <taxon>Eukaryota</taxon>
        <taxon>Viridiplantae</taxon>
        <taxon>Streptophyta</taxon>
        <taxon>Embryophyta</taxon>
        <taxon>Tracheophyta</taxon>
        <taxon>Spermatophyta</taxon>
        <taxon>Magnoliopsida</taxon>
        <taxon>eudicotyledons</taxon>
        <taxon>Gunneridae</taxon>
        <taxon>Pentapetalae</taxon>
        <taxon>rosids</taxon>
        <taxon>fabids</taxon>
        <taxon>Fagales</taxon>
        <taxon>Fagaceae</taxon>
        <taxon>Fagus</taxon>
    </lineage>
</organism>
<dbReference type="GO" id="GO:0005829">
    <property type="term" value="C:cytosol"/>
    <property type="evidence" value="ECO:0007669"/>
    <property type="project" value="TreeGrafter"/>
</dbReference>
<dbReference type="InterPro" id="IPR032710">
    <property type="entry name" value="NTF2-like_dom_sf"/>
</dbReference>